<keyword evidence="1" id="KW-0472">Membrane</keyword>
<accession>A0AAW2YVG6</accession>
<feature type="transmembrane region" description="Helical" evidence="1">
    <location>
        <begin position="320"/>
        <end position="344"/>
    </location>
</feature>
<comment type="caution">
    <text evidence="2">The sequence shown here is derived from an EMBL/GenBank/DDBJ whole genome shotgun (WGS) entry which is preliminary data.</text>
</comment>
<name>A0AAW2YVG6_9EUKA</name>
<evidence type="ECO:0000256" key="1">
    <source>
        <dbReference type="SAM" id="Phobius"/>
    </source>
</evidence>
<evidence type="ECO:0000313" key="3">
    <source>
        <dbReference type="Proteomes" id="UP001431209"/>
    </source>
</evidence>
<keyword evidence="3" id="KW-1185">Reference proteome</keyword>
<proteinExistence type="predicted"/>
<protein>
    <submittedName>
        <fullName evidence="2">CHS1</fullName>
    </submittedName>
</protein>
<feature type="transmembrane region" description="Helical" evidence="1">
    <location>
        <begin position="286"/>
        <end position="308"/>
    </location>
</feature>
<gene>
    <name evidence="2" type="ORF">AKO1_007184</name>
</gene>
<keyword evidence="1" id="KW-1133">Transmembrane helix</keyword>
<organism evidence="2 3">
    <name type="scientific">Acrasis kona</name>
    <dbReference type="NCBI Taxonomy" id="1008807"/>
    <lineage>
        <taxon>Eukaryota</taxon>
        <taxon>Discoba</taxon>
        <taxon>Heterolobosea</taxon>
        <taxon>Tetramitia</taxon>
        <taxon>Eutetramitia</taxon>
        <taxon>Acrasidae</taxon>
        <taxon>Acrasis</taxon>
    </lineage>
</organism>
<sequence length="484" mass="56191">MYAVSEQVDLCNNFVWSGNFTCENFFCTDPYQILQDNPEITYNFYLTFSHYCKYCNYVTRPIFQTLLDSGSCPYHFMSQHTTPKQCWDGDAVAPTFIHRSHFFDNLDHGNATLLMLNNTFHAKLSPNDYYCHCPSVNLFGMECNSITRFWIPFRYTVVPFIMFALRILMLVLVLLAVLVPRLYDIMVTKVAQQTSVLKNGFKIFRKLSFYVIFFMCASLVFSCVDDFNTISLPKSLFYFMSNNFKLMGWFCAFMSYGTLLVIWANVYQRTSAHSARNKVTRRLKILLVFIYAVQISVCLGCVITLFVLQARGTMENVSTVWYVIDLFGFTSTFLLSICFTIYSVRMYQVLLKVNTQASLKKVRFAHFMIVTVPLLWLVGLWMVLFILTTKKIIYSAWLSMYLTYIIDLSFLLLFLLMTYVLFDDKMFVQCCTRPGTRIINKSRFIFGQEERSESLLESRNGGDGNDDDTCSSAISMRSSVNPYN</sequence>
<keyword evidence="1" id="KW-0812">Transmembrane</keyword>
<feature type="transmembrane region" description="Helical" evidence="1">
    <location>
        <begin position="247"/>
        <end position="266"/>
    </location>
</feature>
<dbReference type="EMBL" id="JAOPGA020000642">
    <property type="protein sequence ID" value="KAL0480232.1"/>
    <property type="molecule type" value="Genomic_DNA"/>
</dbReference>
<dbReference type="Proteomes" id="UP001431209">
    <property type="component" value="Unassembled WGS sequence"/>
</dbReference>
<feature type="transmembrane region" description="Helical" evidence="1">
    <location>
        <begin position="207"/>
        <end position="227"/>
    </location>
</feature>
<feature type="transmembrane region" description="Helical" evidence="1">
    <location>
        <begin position="364"/>
        <end position="389"/>
    </location>
</feature>
<feature type="transmembrane region" description="Helical" evidence="1">
    <location>
        <begin position="157"/>
        <end position="179"/>
    </location>
</feature>
<evidence type="ECO:0000313" key="2">
    <source>
        <dbReference type="EMBL" id="KAL0480232.1"/>
    </source>
</evidence>
<dbReference type="AlphaFoldDB" id="A0AAW2YVG6"/>
<feature type="transmembrane region" description="Helical" evidence="1">
    <location>
        <begin position="401"/>
        <end position="422"/>
    </location>
</feature>
<reference evidence="2 3" key="1">
    <citation type="submission" date="2024-03" db="EMBL/GenBank/DDBJ databases">
        <title>The Acrasis kona genome and developmental transcriptomes reveal deep origins of eukaryotic multicellular pathways.</title>
        <authorList>
            <person name="Sheikh S."/>
            <person name="Fu C.-J."/>
            <person name="Brown M.W."/>
            <person name="Baldauf S.L."/>
        </authorList>
    </citation>
    <scope>NUCLEOTIDE SEQUENCE [LARGE SCALE GENOMIC DNA]</scope>
    <source>
        <strain evidence="2 3">ATCC MYA-3509</strain>
    </source>
</reference>